<evidence type="ECO:0000313" key="5">
    <source>
        <dbReference type="EMBL" id="HJC22087.1"/>
    </source>
</evidence>
<evidence type="ECO:0000313" key="6">
    <source>
        <dbReference type="Proteomes" id="UP000823891"/>
    </source>
</evidence>
<dbReference type="EC" id="2.4.2.3" evidence="1"/>
<dbReference type="CDD" id="cd09007">
    <property type="entry name" value="NP-I_spr0068"/>
    <property type="match status" value="1"/>
</dbReference>
<feature type="domain" description="Nucleoside phosphorylase" evidence="4">
    <location>
        <begin position="35"/>
        <end position="229"/>
    </location>
</feature>
<dbReference type="SUPFAM" id="SSF53167">
    <property type="entry name" value="Purine and uridine phosphorylases"/>
    <property type="match status" value="1"/>
</dbReference>
<evidence type="ECO:0000256" key="1">
    <source>
        <dbReference type="ARBA" id="ARBA00011888"/>
    </source>
</evidence>
<organism evidence="5 6">
    <name type="scientific">Candidatus Eisenbergiella merdavium</name>
    <dbReference type="NCBI Taxonomy" id="2838551"/>
    <lineage>
        <taxon>Bacteria</taxon>
        <taxon>Bacillati</taxon>
        <taxon>Bacillota</taxon>
        <taxon>Clostridia</taxon>
        <taxon>Lachnospirales</taxon>
        <taxon>Lachnospiraceae</taxon>
        <taxon>Eisenbergiella</taxon>
    </lineage>
</organism>
<dbReference type="EMBL" id="DWWS01000001">
    <property type="protein sequence ID" value="HJC22087.1"/>
    <property type="molecule type" value="Genomic_DNA"/>
</dbReference>
<sequence length="255" mass="28331">MALIRNQYPILEYDTGQDAVIRPDRWELPPFPEKAVFAFLGDEIERYAAAHQGKLIDVFESITRDFPVYVCEYCGQEICLCQAPLGSAAAVQIMDYLIGRGVKKIISTGSCGTLVDIPENRFLVPVAALRDEGASYHYLPPSREVVLSAGGIQAVETALHQAGYEYLEVKTWSTDGFYRETDAMVKYRMEEGCQVVEMECAGLAACAQFRNIGWGMLLFTADSLADRNDYQERGFGKASFSEALRLAMDAALLFS</sequence>
<dbReference type="Proteomes" id="UP000823891">
    <property type="component" value="Unassembled WGS sequence"/>
</dbReference>
<gene>
    <name evidence="5" type="ORF">H9761_00080</name>
</gene>
<dbReference type="AlphaFoldDB" id="A0A9D2NAY3"/>
<dbReference type="GO" id="GO:0004850">
    <property type="term" value="F:uridine phosphorylase activity"/>
    <property type="evidence" value="ECO:0007669"/>
    <property type="project" value="UniProtKB-EC"/>
</dbReference>
<dbReference type="InterPro" id="IPR035994">
    <property type="entry name" value="Nucleoside_phosphorylase_sf"/>
</dbReference>
<comment type="caution">
    <text evidence="5">The sequence shown here is derived from an EMBL/GenBank/DDBJ whole genome shotgun (WGS) entry which is preliminary data.</text>
</comment>
<reference evidence="5" key="1">
    <citation type="journal article" date="2021" name="PeerJ">
        <title>Extensive microbial diversity within the chicken gut microbiome revealed by metagenomics and culture.</title>
        <authorList>
            <person name="Gilroy R."/>
            <person name="Ravi A."/>
            <person name="Getino M."/>
            <person name="Pursley I."/>
            <person name="Horton D.L."/>
            <person name="Alikhan N.F."/>
            <person name="Baker D."/>
            <person name="Gharbi K."/>
            <person name="Hall N."/>
            <person name="Watson M."/>
            <person name="Adriaenssens E.M."/>
            <person name="Foster-Nyarko E."/>
            <person name="Jarju S."/>
            <person name="Secka A."/>
            <person name="Antonio M."/>
            <person name="Oren A."/>
            <person name="Chaudhuri R.R."/>
            <person name="La Ragione R."/>
            <person name="Hildebrand F."/>
            <person name="Pallen M.J."/>
        </authorList>
    </citation>
    <scope>NUCLEOTIDE SEQUENCE</scope>
    <source>
        <strain evidence="5">USAMLcec2-132</strain>
    </source>
</reference>
<dbReference type="GO" id="GO:0004731">
    <property type="term" value="F:purine-nucleoside phosphorylase activity"/>
    <property type="evidence" value="ECO:0007669"/>
    <property type="project" value="TreeGrafter"/>
</dbReference>
<evidence type="ECO:0000259" key="4">
    <source>
        <dbReference type="Pfam" id="PF01048"/>
    </source>
</evidence>
<protein>
    <recommendedName>
        <fullName evidence="2">Uridine phosphorylase</fullName>
        <ecNumber evidence="1">2.4.2.3</ecNumber>
    </recommendedName>
</protein>
<name>A0A9D2NAY3_9FIRM</name>
<dbReference type="InterPro" id="IPR000845">
    <property type="entry name" value="Nucleoside_phosphorylase_d"/>
</dbReference>
<evidence type="ECO:0000256" key="3">
    <source>
        <dbReference type="ARBA" id="ARBA00048447"/>
    </source>
</evidence>
<dbReference type="GO" id="GO:0006152">
    <property type="term" value="P:purine nucleoside catabolic process"/>
    <property type="evidence" value="ECO:0007669"/>
    <property type="project" value="TreeGrafter"/>
</dbReference>
<comment type="catalytic activity">
    <reaction evidence="3">
        <text>uridine + phosphate = alpha-D-ribose 1-phosphate + uracil</text>
        <dbReference type="Rhea" id="RHEA:24388"/>
        <dbReference type="ChEBI" id="CHEBI:16704"/>
        <dbReference type="ChEBI" id="CHEBI:17568"/>
        <dbReference type="ChEBI" id="CHEBI:43474"/>
        <dbReference type="ChEBI" id="CHEBI:57720"/>
        <dbReference type="EC" id="2.4.2.3"/>
    </reaction>
</comment>
<accession>A0A9D2NAY3</accession>
<proteinExistence type="predicted"/>
<dbReference type="GO" id="GO:0005829">
    <property type="term" value="C:cytosol"/>
    <property type="evidence" value="ECO:0007669"/>
    <property type="project" value="TreeGrafter"/>
</dbReference>
<dbReference type="PANTHER" id="PTHR43691:SF11">
    <property type="entry name" value="FI09636P-RELATED"/>
    <property type="match status" value="1"/>
</dbReference>
<reference evidence="5" key="2">
    <citation type="submission" date="2021-04" db="EMBL/GenBank/DDBJ databases">
        <authorList>
            <person name="Gilroy R."/>
        </authorList>
    </citation>
    <scope>NUCLEOTIDE SEQUENCE</scope>
    <source>
        <strain evidence="5">USAMLcec2-132</strain>
    </source>
</reference>
<dbReference type="PANTHER" id="PTHR43691">
    <property type="entry name" value="URIDINE PHOSPHORYLASE"/>
    <property type="match status" value="1"/>
</dbReference>
<dbReference type="Gene3D" id="3.40.50.1580">
    <property type="entry name" value="Nucleoside phosphorylase domain"/>
    <property type="match status" value="1"/>
</dbReference>
<evidence type="ECO:0000256" key="2">
    <source>
        <dbReference type="ARBA" id="ARBA00021980"/>
    </source>
</evidence>
<dbReference type="Pfam" id="PF01048">
    <property type="entry name" value="PNP_UDP_1"/>
    <property type="match status" value="1"/>
</dbReference>